<evidence type="ECO:0000256" key="2">
    <source>
        <dbReference type="ARBA" id="ARBA00035294"/>
    </source>
</evidence>
<dbReference type="GO" id="GO:0019843">
    <property type="term" value="F:rRNA binding"/>
    <property type="evidence" value="ECO:0007669"/>
    <property type="project" value="UniProtKB-UniRule"/>
</dbReference>
<keyword evidence="3" id="KW-0694">RNA-binding</keyword>
<dbReference type="GO" id="GO:0003735">
    <property type="term" value="F:structural constituent of ribosome"/>
    <property type="evidence" value="ECO:0007669"/>
    <property type="project" value="InterPro"/>
</dbReference>
<evidence type="ECO:0000313" key="4">
    <source>
        <dbReference type="EMBL" id="QQG45332.1"/>
    </source>
</evidence>
<comment type="similarity">
    <text evidence="1 3">Belongs to the bacterial ribosomal protein bS6 family.</text>
</comment>
<comment type="function">
    <text evidence="3">Binds together with bS18 to 16S ribosomal RNA.</text>
</comment>
<gene>
    <name evidence="3" type="primary">rpsF</name>
    <name evidence="4" type="ORF">HYW89_00100</name>
</gene>
<protein>
    <recommendedName>
        <fullName evidence="2 3">Small ribosomal subunit protein bS6</fullName>
    </recommendedName>
</protein>
<dbReference type="GO" id="GO:0005840">
    <property type="term" value="C:ribosome"/>
    <property type="evidence" value="ECO:0007669"/>
    <property type="project" value="UniProtKB-KW"/>
</dbReference>
<keyword evidence="3" id="KW-0699">rRNA-binding</keyword>
<name>A0A7T5RJN6_9BACT</name>
<evidence type="ECO:0000313" key="5">
    <source>
        <dbReference type="Proteomes" id="UP000595618"/>
    </source>
</evidence>
<dbReference type="GO" id="GO:1990904">
    <property type="term" value="C:ribonucleoprotein complex"/>
    <property type="evidence" value="ECO:0007669"/>
    <property type="project" value="UniProtKB-KW"/>
</dbReference>
<keyword evidence="3 4" id="KW-0689">Ribosomal protein</keyword>
<dbReference type="AlphaFoldDB" id="A0A7T5RJN6"/>
<dbReference type="InterPro" id="IPR000529">
    <property type="entry name" value="Ribosomal_bS6"/>
</dbReference>
<dbReference type="Gene3D" id="3.30.70.60">
    <property type="match status" value="1"/>
</dbReference>
<sequence>MEKNYELAYLFSSTIPEEDILTWTEKLSTIIGEAKGLVKNVETPKKRLLAYVVKKEKHAYFGWTTLTIAPEFLKTLDKKIRGMDKLLRYLVVEEVKAEVRHQTLRIVPPRPAAKHPRVIPREMPKTDEKLDLEALDKKLEEILGK</sequence>
<dbReference type="InterPro" id="IPR020814">
    <property type="entry name" value="Ribosomal_S6_plastid/chlpt"/>
</dbReference>
<dbReference type="CDD" id="cd00473">
    <property type="entry name" value="bS6"/>
    <property type="match status" value="1"/>
</dbReference>
<keyword evidence="3" id="KW-0687">Ribonucleoprotein</keyword>
<accession>A0A7T5RJN6</accession>
<dbReference type="EMBL" id="CP066690">
    <property type="protein sequence ID" value="QQG45332.1"/>
    <property type="molecule type" value="Genomic_DNA"/>
</dbReference>
<reference evidence="4 5" key="1">
    <citation type="submission" date="2020-07" db="EMBL/GenBank/DDBJ databases">
        <title>Huge and variable diversity of episymbiotic CPR bacteria and DPANN archaea in groundwater ecosystems.</title>
        <authorList>
            <person name="He C.Y."/>
            <person name="Keren R."/>
            <person name="Whittaker M."/>
            <person name="Farag I.F."/>
            <person name="Doudna J."/>
            <person name="Cate J.H.D."/>
            <person name="Banfield J.F."/>
        </authorList>
    </citation>
    <scope>NUCLEOTIDE SEQUENCE [LARGE SCALE GENOMIC DNA]</scope>
    <source>
        <strain evidence="4">NC_groundwater_541_Ag_S-0.1um_46_50</strain>
    </source>
</reference>
<evidence type="ECO:0000256" key="1">
    <source>
        <dbReference type="ARBA" id="ARBA00009512"/>
    </source>
</evidence>
<evidence type="ECO:0000256" key="3">
    <source>
        <dbReference type="HAMAP-Rule" id="MF_00360"/>
    </source>
</evidence>
<dbReference type="HAMAP" id="MF_00360">
    <property type="entry name" value="Ribosomal_bS6"/>
    <property type="match status" value="1"/>
</dbReference>
<proteinExistence type="inferred from homology"/>
<organism evidence="4 5">
    <name type="scientific">Candidatus Sungiibacteriota bacterium</name>
    <dbReference type="NCBI Taxonomy" id="2750080"/>
    <lineage>
        <taxon>Bacteria</taxon>
        <taxon>Candidatus Sungiibacteriota</taxon>
    </lineage>
</organism>
<dbReference type="Pfam" id="PF01250">
    <property type="entry name" value="Ribosomal_S6"/>
    <property type="match status" value="1"/>
</dbReference>
<dbReference type="InterPro" id="IPR014717">
    <property type="entry name" value="Transl_elong_EF1B/ribsomal_bS6"/>
</dbReference>
<dbReference type="GO" id="GO:0006412">
    <property type="term" value="P:translation"/>
    <property type="evidence" value="ECO:0007669"/>
    <property type="project" value="UniProtKB-UniRule"/>
</dbReference>
<dbReference type="SUPFAM" id="SSF54995">
    <property type="entry name" value="Ribosomal protein S6"/>
    <property type="match status" value="1"/>
</dbReference>
<dbReference type="Proteomes" id="UP000595618">
    <property type="component" value="Chromosome"/>
</dbReference>
<dbReference type="InterPro" id="IPR035980">
    <property type="entry name" value="Ribosomal_bS6_sf"/>
</dbReference>